<reference evidence="2" key="1">
    <citation type="journal article" date="2022" name="Pest Manag. Sci.">
        <title>Glutamicibacter halophytocola-mediated host fitness of potato tuber moth on Solanaceae crops.</title>
        <authorList>
            <person name="Wang W."/>
            <person name="Xiao G."/>
            <person name="Du G."/>
            <person name="Chang L."/>
            <person name="Yang Y."/>
            <person name="Ye J."/>
            <person name="Chen B."/>
        </authorList>
    </citation>
    <scope>NUCLEOTIDE SEQUENCE</scope>
    <source>
        <strain evidence="2">S2</strain>
    </source>
</reference>
<feature type="transmembrane region" description="Helical" evidence="1">
    <location>
        <begin position="295"/>
        <end position="314"/>
    </location>
</feature>
<accession>A0AA94XYA3</accession>
<proteinExistence type="predicted"/>
<keyword evidence="1" id="KW-0812">Transmembrane</keyword>
<feature type="transmembrane region" description="Helical" evidence="1">
    <location>
        <begin position="157"/>
        <end position="176"/>
    </location>
</feature>
<organism evidence="2 3">
    <name type="scientific">Glutamicibacter halophytocola</name>
    <dbReference type="NCBI Taxonomy" id="1933880"/>
    <lineage>
        <taxon>Bacteria</taxon>
        <taxon>Bacillati</taxon>
        <taxon>Actinomycetota</taxon>
        <taxon>Actinomycetes</taxon>
        <taxon>Micrococcales</taxon>
        <taxon>Micrococcaceae</taxon>
        <taxon>Glutamicibacter</taxon>
    </lineage>
</organism>
<keyword evidence="1" id="KW-1133">Transmembrane helix</keyword>
<dbReference type="EMBL" id="CP102487">
    <property type="protein sequence ID" value="UUX60684.1"/>
    <property type="molecule type" value="Genomic_DNA"/>
</dbReference>
<dbReference type="Proteomes" id="UP001060018">
    <property type="component" value="Chromosome"/>
</dbReference>
<feature type="transmembrane region" description="Helical" evidence="1">
    <location>
        <begin position="326"/>
        <end position="343"/>
    </location>
</feature>
<dbReference type="KEGG" id="gar:AOZ07_08915"/>
<gene>
    <name evidence="2" type="ORF">NUH22_08800</name>
</gene>
<keyword evidence="1" id="KW-0472">Membrane</keyword>
<feature type="transmembrane region" description="Helical" evidence="1">
    <location>
        <begin position="125"/>
        <end position="145"/>
    </location>
</feature>
<evidence type="ECO:0000256" key="1">
    <source>
        <dbReference type="SAM" id="Phobius"/>
    </source>
</evidence>
<name>A0AA94XYA3_9MICC</name>
<sequence>MASAEPQHIVQQYPARDRSWAQDFRLAMMLHDLDDSQSVQELENALATIRDSGEAAEDLFGAPLEYGEARAYSRLTPQQLADSEMPVNSSVLLLVGLGIGVGLLCTGFGTWVGFRDGWTANSWHYWQLAALCAGTGIALSGHLWWFYRVKGKFARSWALGVAGIAVSIAGAALIATLGDEQALPMPNWLAPILGIALAIGAFWLPFKDEPGATRNDATAFTDPEAWFAESTRLLRGRYGMRAREAASVLAPAREHWSNMCRAEGEASIVEEFGTPNEFAIGLGVNTATALRRRWLMLRLLPLALVFLYGTSLLPEALAPDRSGWDIFFAVCVAVFAAVSLYELRPANRAEYVESKLAQRRAHARGLEEGRDE</sequence>
<evidence type="ECO:0000313" key="3">
    <source>
        <dbReference type="Proteomes" id="UP001060018"/>
    </source>
</evidence>
<dbReference type="RefSeq" id="WP_060701678.1">
    <property type="nucleotide sequence ID" value="NZ_CP012750.1"/>
</dbReference>
<feature type="transmembrane region" description="Helical" evidence="1">
    <location>
        <begin position="91"/>
        <end position="113"/>
    </location>
</feature>
<protein>
    <submittedName>
        <fullName evidence="2">Uncharacterized protein</fullName>
    </submittedName>
</protein>
<feature type="transmembrane region" description="Helical" evidence="1">
    <location>
        <begin position="188"/>
        <end position="206"/>
    </location>
</feature>
<dbReference type="AlphaFoldDB" id="A0AA94XYA3"/>
<evidence type="ECO:0000313" key="2">
    <source>
        <dbReference type="EMBL" id="UUX60684.1"/>
    </source>
</evidence>